<keyword evidence="6 9" id="KW-0662">Pyridine nucleotide biosynthesis</keyword>
<evidence type="ECO:0000313" key="14">
    <source>
        <dbReference type="Proteomes" id="UP000217343"/>
    </source>
</evidence>
<dbReference type="AlphaFoldDB" id="A0A286NVL1"/>
<dbReference type="SUPFAM" id="SSF54675">
    <property type="entry name" value="Nicotinate/Quinolinate PRTase N-terminal domain-like"/>
    <property type="match status" value="1"/>
</dbReference>
<proteinExistence type="inferred from homology"/>
<dbReference type="Pfam" id="PF17767">
    <property type="entry name" value="NAPRTase_N"/>
    <property type="match status" value="1"/>
</dbReference>
<dbReference type="Gene3D" id="3.20.140.10">
    <property type="entry name" value="nicotinate phosphoribosyltransferase"/>
    <property type="match status" value="1"/>
</dbReference>
<evidence type="ECO:0000256" key="1">
    <source>
        <dbReference type="ARBA" id="ARBA00004952"/>
    </source>
</evidence>
<dbReference type="InterPro" id="IPR036068">
    <property type="entry name" value="Nicotinate_pribotase-like_C"/>
</dbReference>
<evidence type="ECO:0000256" key="7">
    <source>
        <dbReference type="ARBA" id="ARBA00022679"/>
    </source>
</evidence>
<evidence type="ECO:0000256" key="5">
    <source>
        <dbReference type="ARBA" id="ARBA00022598"/>
    </source>
</evidence>
<keyword evidence="4" id="KW-0597">Phosphoprotein</keyword>
<name>A0A286NVL1_9BACT</name>
<dbReference type="InterPro" id="IPR007229">
    <property type="entry name" value="Nic_PRibTrfase-Fam"/>
</dbReference>
<feature type="domain" description="Quinolinate phosphoribosyl transferase C-terminal" evidence="10">
    <location>
        <begin position="137"/>
        <end position="326"/>
    </location>
</feature>
<evidence type="ECO:0000313" key="13">
    <source>
        <dbReference type="EMBL" id="ATB51206.1"/>
    </source>
</evidence>
<dbReference type="SUPFAM" id="SSF51690">
    <property type="entry name" value="Nicotinate/Quinolinate PRTase C-terminal domain-like"/>
    <property type="match status" value="1"/>
</dbReference>
<evidence type="ECO:0000256" key="3">
    <source>
        <dbReference type="ARBA" id="ARBA00013236"/>
    </source>
</evidence>
<comment type="PTM">
    <text evidence="9">Transiently phosphorylated on a His residue during the reaction cycle. Phosphorylation strongly increases the affinity for substrates and increases the rate of nicotinate D-ribonucleotide production. Dephosphorylation regenerates the low-affinity form of the enzyme, leading to product release.</text>
</comment>
<keyword evidence="5 9" id="KW-0436">Ligase</keyword>
<keyword evidence="14" id="KW-1185">Reference proteome</keyword>
<dbReference type="PIRSF" id="PIRSF000484">
    <property type="entry name" value="NAPRT"/>
    <property type="match status" value="1"/>
</dbReference>
<comment type="similarity">
    <text evidence="2 9">Belongs to the NAPRTase family.</text>
</comment>
<comment type="catalytic activity">
    <reaction evidence="8 9">
        <text>5-phospho-alpha-D-ribose 1-diphosphate + nicotinate + ATP + H2O = nicotinate beta-D-ribonucleotide + ADP + phosphate + diphosphate</text>
        <dbReference type="Rhea" id="RHEA:36163"/>
        <dbReference type="ChEBI" id="CHEBI:15377"/>
        <dbReference type="ChEBI" id="CHEBI:30616"/>
        <dbReference type="ChEBI" id="CHEBI:32544"/>
        <dbReference type="ChEBI" id="CHEBI:33019"/>
        <dbReference type="ChEBI" id="CHEBI:43474"/>
        <dbReference type="ChEBI" id="CHEBI:57502"/>
        <dbReference type="ChEBI" id="CHEBI:58017"/>
        <dbReference type="ChEBI" id="CHEBI:456216"/>
        <dbReference type="EC" id="6.3.4.21"/>
    </reaction>
</comment>
<feature type="domain" description="Nicotinate phosphoribosyltransferase C-terminal" evidence="12">
    <location>
        <begin position="377"/>
        <end position="434"/>
    </location>
</feature>
<dbReference type="GO" id="GO:0004516">
    <property type="term" value="F:nicotinate phosphoribosyltransferase activity"/>
    <property type="evidence" value="ECO:0007669"/>
    <property type="project" value="UniProtKB-UniRule"/>
</dbReference>
<dbReference type="CDD" id="cd01570">
    <property type="entry name" value="NAPRTase_A"/>
    <property type="match status" value="1"/>
</dbReference>
<evidence type="ECO:0000256" key="9">
    <source>
        <dbReference type="RuleBase" id="RU365100"/>
    </source>
</evidence>
<dbReference type="InterPro" id="IPR040727">
    <property type="entry name" value="NAPRTase_N"/>
</dbReference>
<dbReference type="InterPro" id="IPR006405">
    <property type="entry name" value="Nic_PRibTrfase_pncB"/>
</dbReference>
<dbReference type="GO" id="GO:0004514">
    <property type="term" value="F:nicotinate-nucleotide diphosphorylase (carboxylating) activity"/>
    <property type="evidence" value="ECO:0007669"/>
    <property type="project" value="InterPro"/>
</dbReference>
<dbReference type="Proteomes" id="UP000217343">
    <property type="component" value="Chromosome"/>
</dbReference>
<comment type="pathway">
    <text evidence="1 9">Cofactor biosynthesis; NAD(+) biosynthesis; nicotinate D-ribonucleotide from nicotinate: step 1/1.</text>
</comment>
<dbReference type="NCBIfam" id="NF009131">
    <property type="entry name" value="PRK12484.1"/>
    <property type="match status" value="1"/>
</dbReference>
<dbReference type="InterPro" id="IPR041619">
    <property type="entry name" value="NAPRTase_C"/>
</dbReference>
<dbReference type="PANTHER" id="PTHR11098:SF1">
    <property type="entry name" value="NICOTINATE PHOSPHORIBOSYLTRANSFERASE"/>
    <property type="match status" value="1"/>
</dbReference>
<dbReference type="InterPro" id="IPR002638">
    <property type="entry name" value="Quinolinate_PRibosylTrfase_C"/>
</dbReference>
<dbReference type="Pfam" id="PF01729">
    <property type="entry name" value="QRPTase_C"/>
    <property type="match status" value="1"/>
</dbReference>
<dbReference type="GO" id="GO:0005829">
    <property type="term" value="C:cytosol"/>
    <property type="evidence" value="ECO:0007669"/>
    <property type="project" value="TreeGrafter"/>
</dbReference>
<dbReference type="OrthoDB" id="9771406at2"/>
<dbReference type="GO" id="GO:0034355">
    <property type="term" value="P:NAD+ biosynthetic process via the salvage pathway"/>
    <property type="evidence" value="ECO:0007669"/>
    <property type="project" value="UniProtKB-ARBA"/>
</dbReference>
<gene>
    <name evidence="13" type="ORF">MYMAC_006864</name>
</gene>
<accession>A0A286NVL1</accession>
<reference evidence="13 14" key="1">
    <citation type="submission" date="2017-06" db="EMBL/GenBank/DDBJ databases">
        <title>Sequencing and comparative analysis of myxobacterial genomes.</title>
        <authorList>
            <person name="Rupp O."/>
            <person name="Goesmann A."/>
            <person name="Sogaard-Andersen L."/>
        </authorList>
    </citation>
    <scope>NUCLEOTIDE SEQUENCE [LARGE SCALE GENOMIC DNA]</scope>
    <source>
        <strain evidence="13 14">DSM 14697</strain>
    </source>
</reference>
<dbReference type="Gene3D" id="3.20.20.70">
    <property type="entry name" value="Aldolase class I"/>
    <property type="match status" value="1"/>
</dbReference>
<dbReference type="NCBIfam" id="NF006696">
    <property type="entry name" value="PRK09243.1-3"/>
    <property type="match status" value="1"/>
</dbReference>
<organism evidence="13 14">
    <name type="scientific">Corallococcus macrosporus DSM 14697</name>
    <dbReference type="NCBI Taxonomy" id="1189310"/>
    <lineage>
        <taxon>Bacteria</taxon>
        <taxon>Pseudomonadati</taxon>
        <taxon>Myxococcota</taxon>
        <taxon>Myxococcia</taxon>
        <taxon>Myxococcales</taxon>
        <taxon>Cystobacterineae</taxon>
        <taxon>Myxococcaceae</taxon>
        <taxon>Corallococcus</taxon>
    </lineage>
</organism>
<dbReference type="InterPro" id="IPR013785">
    <property type="entry name" value="Aldolase_TIM"/>
</dbReference>
<dbReference type="EMBL" id="CP022203">
    <property type="protein sequence ID" value="ATB51206.1"/>
    <property type="molecule type" value="Genomic_DNA"/>
</dbReference>
<feature type="domain" description="Nicotinate phosphoribosyltransferase N-terminal" evidence="11">
    <location>
        <begin position="9"/>
        <end position="131"/>
    </location>
</feature>
<dbReference type="Pfam" id="PF17956">
    <property type="entry name" value="NAPRTase_C"/>
    <property type="match status" value="1"/>
</dbReference>
<dbReference type="RefSeq" id="WP_095961176.1">
    <property type="nucleotide sequence ID" value="NZ_CP022203.1"/>
</dbReference>
<evidence type="ECO:0000259" key="12">
    <source>
        <dbReference type="Pfam" id="PF17956"/>
    </source>
</evidence>
<evidence type="ECO:0000259" key="11">
    <source>
        <dbReference type="Pfam" id="PF17767"/>
    </source>
</evidence>
<keyword evidence="13" id="KW-0328">Glycosyltransferase</keyword>
<protein>
    <recommendedName>
        <fullName evidence="3 9">Nicotinate phosphoribosyltransferase</fullName>
        <ecNumber evidence="3 9">6.3.4.21</ecNumber>
    </recommendedName>
</protein>
<dbReference type="FunFam" id="3.20.20.70:FF:000076">
    <property type="entry name" value="Nicotinate phosphoribosyltransferase"/>
    <property type="match status" value="1"/>
</dbReference>
<dbReference type="NCBIfam" id="TIGR01513">
    <property type="entry name" value="NAPRTase_put"/>
    <property type="match status" value="1"/>
</dbReference>
<evidence type="ECO:0000256" key="6">
    <source>
        <dbReference type="ARBA" id="ARBA00022642"/>
    </source>
</evidence>
<dbReference type="EC" id="6.3.4.21" evidence="3 9"/>
<evidence type="ECO:0000256" key="2">
    <source>
        <dbReference type="ARBA" id="ARBA00010897"/>
    </source>
</evidence>
<evidence type="ECO:0000256" key="8">
    <source>
        <dbReference type="ARBA" id="ARBA00048668"/>
    </source>
</evidence>
<evidence type="ECO:0000259" key="10">
    <source>
        <dbReference type="Pfam" id="PF01729"/>
    </source>
</evidence>
<dbReference type="PANTHER" id="PTHR11098">
    <property type="entry name" value="NICOTINATE PHOSPHORIBOSYLTRANSFERASE"/>
    <property type="match status" value="1"/>
</dbReference>
<dbReference type="GO" id="GO:0047280">
    <property type="term" value="F:nicotinamide phosphoribosyltransferase activity"/>
    <property type="evidence" value="ECO:0007669"/>
    <property type="project" value="UniProtKB-ARBA"/>
</dbReference>
<dbReference type="KEGG" id="mmas:MYMAC_006864"/>
<evidence type="ECO:0000256" key="4">
    <source>
        <dbReference type="ARBA" id="ARBA00022553"/>
    </source>
</evidence>
<dbReference type="UniPathway" id="UPA00253">
    <property type="reaction ID" value="UER00457"/>
</dbReference>
<comment type="function">
    <text evidence="9">Catalyzes the first step in the biosynthesis of NAD from nicotinic acid, the ATP-dependent synthesis of beta-nicotinate D-ribonucleotide from nicotinate and 5-phospho-D-ribose 1-phosphate.</text>
</comment>
<sequence>MDWPEDTALLTDLYQLTMTEAYLEEGMWDEAVFSLFARRLPPRRNYLLAAGLDDALKYLEHLRFGAEALDWLAAQGRFSDRLLGWLERFRFSGDVDAVAEGTPVFPEEPLLEVRAPLPEAQLVETYLLNQVHFQTTVASKAARVVTAAAGRHVMEFGLRRHHGTDAGLKVARAAYLAGVDSTSNVLAGKRYGIPLAGTMAHSYVQAHDDELEAFRAFTRVHPDATLLVDTYDTLRGVQHVIRLARELGEDFQVSSIRLDSGDLLALSKAARELLDEAGLEQVRVYASGGLDEDAVARLVAYGAPIDSFGVGTAMGVSSDAPALDMAYKLVAYAGRPRVKLSSGKLLLPGAKQVYRREVDGVARGDVLTCRGDVAPGRPLLQPVMRGGQRLPGASPTLEDLREYARREVSRLPPEIRALAPARPPYPMELGQALQRAREHEVELWSVAT</sequence>
<keyword evidence="7 9" id="KW-0808">Transferase</keyword>